<sequence length="207" mass="23101">MLSSPERAEVVINYQLSIINYQSLFMMLKYLPLTVLAAISNLVLVSTNSILTASATIDPTRSISADEHQKLITKDEKPSQINAQQRSDIKSIHRVLTQYYRGFNEYSVERMERATVPGSVTEQGYLRGFFARMRAAGVGMSIEVENIELVSISENNALVNIDQVMKVRGQGGSATSHQLSSIALTKYRGQWKISDGNTVIKSLNRDR</sequence>
<gene>
    <name evidence="1" type="ORF">C7B77_03700</name>
</gene>
<dbReference type="SUPFAM" id="SSF54427">
    <property type="entry name" value="NTF2-like"/>
    <property type="match status" value="1"/>
</dbReference>
<accession>A0A2T1GLF9</accession>
<organism evidence="1 2">
    <name type="scientific">Chamaesiphon polymorphus CCALA 037</name>
    <dbReference type="NCBI Taxonomy" id="2107692"/>
    <lineage>
        <taxon>Bacteria</taxon>
        <taxon>Bacillati</taxon>
        <taxon>Cyanobacteriota</taxon>
        <taxon>Cyanophyceae</taxon>
        <taxon>Gomontiellales</taxon>
        <taxon>Chamaesiphonaceae</taxon>
        <taxon>Chamaesiphon</taxon>
    </lineage>
</organism>
<evidence type="ECO:0000313" key="2">
    <source>
        <dbReference type="Proteomes" id="UP000238937"/>
    </source>
</evidence>
<keyword evidence="2" id="KW-1185">Reference proteome</keyword>
<protein>
    <submittedName>
        <fullName evidence="1">Uncharacterized protein</fullName>
    </submittedName>
</protein>
<dbReference type="RefSeq" id="WP_106300444.1">
    <property type="nucleotide sequence ID" value="NZ_PVWO01000026.1"/>
</dbReference>
<name>A0A2T1GLF9_9CYAN</name>
<dbReference type="Gene3D" id="3.10.450.50">
    <property type="match status" value="1"/>
</dbReference>
<dbReference type="InterPro" id="IPR032710">
    <property type="entry name" value="NTF2-like_dom_sf"/>
</dbReference>
<comment type="caution">
    <text evidence="1">The sequence shown here is derived from an EMBL/GenBank/DDBJ whole genome shotgun (WGS) entry which is preliminary data.</text>
</comment>
<dbReference type="EMBL" id="PVWO01000026">
    <property type="protein sequence ID" value="PSB58698.1"/>
    <property type="molecule type" value="Genomic_DNA"/>
</dbReference>
<proteinExistence type="predicted"/>
<dbReference type="Proteomes" id="UP000238937">
    <property type="component" value="Unassembled WGS sequence"/>
</dbReference>
<evidence type="ECO:0000313" key="1">
    <source>
        <dbReference type="EMBL" id="PSB58698.1"/>
    </source>
</evidence>
<dbReference type="AlphaFoldDB" id="A0A2T1GLF9"/>
<reference evidence="1 2" key="1">
    <citation type="submission" date="2018-03" db="EMBL/GenBank/DDBJ databases">
        <title>The ancient ancestry and fast evolution of plastids.</title>
        <authorList>
            <person name="Moore K.R."/>
            <person name="Magnabosco C."/>
            <person name="Momper L."/>
            <person name="Gold D.A."/>
            <person name="Bosak T."/>
            <person name="Fournier G.P."/>
        </authorList>
    </citation>
    <scope>NUCLEOTIDE SEQUENCE [LARGE SCALE GENOMIC DNA]</scope>
    <source>
        <strain evidence="1 2">CCALA 037</strain>
    </source>
</reference>